<evidence type="ECO:0000313" key="19">
    <source>
        <dbReference type="EMBL" id="EXX88869.1"/>
    </source>
</evidence>
<keyword evidence="10 14" id="KW-0560">Oxidoreductase</keyword>
<protein>
    <recommendedName>
        <fullName evidence="14">Quinol oxidase subunit 2</fullName>
        <ecNumber evidence="14">1.10.3.-</ecNumber>
    </recommendedName>
</protein>
<dbReference type="OrthoDB" id="9783445at2"/>
<keyword evidence="6 16" id="KW-0812">Transmembrane</keyword>
<keyword evidence="9 16" id="KW-1133">Transmembrane helix</keyword>
<comment type="catalytic activity">
    <reaction evidence="14">
        <text>2 a quinol + O2 = 2 a quinone + 2 H2O</text>
        <dbReference type="Rhea" id="RHEA:55376"/>
        <dbReference type="ChEBI" id="CHEBI:15377"/>
        <dbReference type="ChEBI" id="CHEBI:15379"/>
        <dbReference type="ChEBI" id="CHEBI:24646"/>
        <dbReference type="ChEBI" id="CHEBI:132124"/>
    </reaction>
</comment>
<dbReference type="PROSITE" id="PS50999">
    <property type="entry name" value="COX2_TM"/>
    <property type="match status" value="1"/>
</dbReference>
<dbReference type="InterPro" id="IPR036257">
    <property type="entry name" value="Cyt_c_oxidase_su2_TM_sf"/>
</dbReference>
<dbReference type="EMBL" id="JFHU01000113">
    <property type="protein sequence ID" value="EXX88869.1"/>
    <property type="molecule type" value="Genomic_DNA"/>
</dbReference>
<dbReference type="GO" id="GO:0009486">
    <property type="term" value="F:cytochrome bo3 ubiquinol oxidase activity"/>
    <property type="evidence" value="ECO:0007669"/>
    <property type="project" value="InterPro"/>
</dbReference>
<feature type="transmembrane region" description="Helical" evidence="16">
    <location>
        <begin position="93"/>
        <end position="115"/>
    </location>
</feature>
<keyword evidence="8 14" id="KW-0249">Electron transport</keyword>
<keyword evidence="3 14" id="KW-0813">Transport</keyword>
<dbReference type="PIRSF" id="PIRSF000292">
    <property type="entry name" value="Ubi_od_II"/>
    <property type="match status" value="1"/>
</dbReference>
<dbReference type="SUPFAM" id="SSF49503">
    <property type="entry name" value="Cupredoxins"/>
    <property type="match status" value="1"/>
</dbReference>
<dbReference type="Pfam" id="PF02790">
    <property type="entry name" value="COX2_TM"/>
    <property type="match status" value="1"/>
</dbReference>
<name>A0A9W5W7S7_9BACL</name>
<feature type="transmembrane region" description="Helical" evidence="16">
    <location>
        <begin position="12"/>
        <end position="33"/>
    </location>
</feature>
<keyword evidence="11 14" id="KW-0472">Membrane</keyword>
<feature type="region of interest" description="Disordered" evidence="15">
    <location>
        <begin position="285"/>
        <end position="313"/>
    </location>
</feature>
<feature type="domain" description="Cytochrome oxidase subunit II transmembrane region profile" evidence="18">
    <location>
        <begin position="23"/>
        <end position="121"/>
    </location>
</feature>
<keyword evidence="7" id="KW-0732">Signal</keyword>
<dbReference type="InterPro" id="IPR034227">
    <property type="entry name" value="CuRO_UO_II"/>
</dbReference>
<evidence type="ECO:0000256" key="9">
    <source>
        <dbReference type="ARBA" id="ARBA00022989"/>
    </source>
</evidence>
<reference evidence="19 20" key="1">
    <citation type="submission" date="2014-02" db="EMBL/GenBank/DDBJ databases">
        <title>Genome sequence of Paenibacillus darwinianus reveals adaptive mechanisms for survival in Antarctic soils.</title>
        <authorList>
            <person name="Dsouza M."/>
            <person name="Taylor M.W."/>
            <person name="Turner S.J."/>
            <person name="Aislabie J."/>
        </authorList>
    </citation>
    <scope>NUCLEOTIDE SEQUENCE [LARGE SCALE GENOMIC DNA]</scope>
    <source>
        <strain evidence="19 20">CE1</strain>
    </source>
</reference>
<dbReference type="InterPro" id="IPR002429">
    <property type="entry name" value="CcO_II-like_C"/>
</dbReference>
<feature type="compositionally biased region" description="Polar residues" evidence="15">
    <location>
        <begin position="303"/>
        <end position="313"/>
    </location>
</feature>
<dbReference type="PANTHER" id="PTHR22888">
    <property type="entry name" value="CYTOCHROME C OXIDASE, SUBUNIT II"/>
    <property type="match status" value="1"/>
</dbReference>
<dbReference type="NCBIfam" id="TIGR01433">
    <property type="entry name" value="CyoA"/>
    <property type="match status" value="1"/>
</dbReference>
<dbReference type="GO" id="GO:0005507">
    <property type="term" value="F:copper ion binding"/>
    <property type="evidence" value="ECO:0007669"/>
    <property type="project" value="InterPro"/>
</dbReference>
<dbReference type="GO" id="GO:0005886">
    <property type="term" value="C:plasma membrane"/>
    <property type="evidence" value="ECO:0007669"/>
    <property type="project" value="UniProtKB-SubCell"/>
</dbReference>
<comment type="function">
    <text evidence="14">Catalyzes quinol oxidation with the concomitant reduction of oxygen to water. Subunit II transfers the electrons from a quinol to the binuclear center of the catalytic subunit I.</text>
</comment>
<dbReference type="CDD" id="cd04212">
    <property type="entry name" value="CuRO_UO_II"/>
    <property type="match status" value="1"/>
</dbReference>
<evidence type="ECO:0000259" key="17">
    <source>
        <dbReference type="PROSITE" id="PS50857"/>
    </source>
</evidence>
<keyword evidence="5 14" id="KW-0679">Respiratory chain</keyword>
<evidence type="ECO:0000256" key="12">
    <source>
        <dbReference type="ARBA" id="ARBA00023139"/>
    </source>
</evidence>
<dbReference type="InterPro" id="IPR011759">
    <property type="entry name" value="Cyt_c_oxidase_su2_TM_dom"/>
</dbReference>
<dbReference type="InterPro" id="IPR006333">
    <property type="entry name" value="Cyt_o_ubiquinol_oxidase_su2"/>
</dbReference>
<accession>A0A9W5W7S7</accession>
<dbReference type="InterPro" id="IPR010514">
    <property type="entry name" value="COX_ARM"/>
</dbReference>
<dbReference type="EC" id="1.10.3.-" evidence="14"/>
<evidence type="ECO:0000256" key="10">
    <source>
        <dbReference type="ARBA" id="ARBA00023002"/>
    </source>
</evidence>
<keyword evidence="12" id="KW-0564">Palmitate</keyword>
<dbReference type="PROSITE" id="PS50857">
    <property type="entry name" value="COX2_CUA"/>
    <property type="match status" value="1"/>
</dbReference>
<proteinExistence type="inferred from homology"/>
<dbReference type="PROSITE" id="PS51257">
    <property type="entry name" value="PROKAR_LIPOPROTEIN"/>
    <property type="match status" value="1"/>
</dbReference>
<comment type="similarity">
    <text evidence="2 14">Belongs to the cytochrome c oxidase subunit 2 family.</text>
</comment>
<evidence type="ECO:0000259" key="18">
    <source>
        <dbReference type="PROSITE" id="PS50999"/>
    </source>
</evidence>
<evidence type="ECO:0000256" key="6">
    <source>
        <dbReference type="ARBA" id="ARBA00022692"/>
    </source>
</evidence>
<evidence type="ECO:0000256" key="5">
    <source>
        <dbReference type="ARBA" id="ARBA00022660"/>
    </source>
</evidence>
<comment type="subcellular location">
    <subcellularLocation>
        <location evidence="1">Cell membrane</location>
        <topology evidence="1">Multi-pass membrane protein</topology>
    </subcellularLocation>
</comment>
<feature type="transmembrane region" description="Helical" evidence="16">
    <location>
        <begin position="45"/>
        <end position="69"/>
    </location>
</feature>
<dbReference type="GO" id="GO:0004129">
    <property type="term" value="F:cytochrome-c oxidase activity"/>
    <property type="evidence" value="ECO:0007669"/>
    <property type="project" value="UniProtKB-UniRule"/>
</dbReference>
<evidence type="ECO:0000256" key="3">
    <source>
        <dbReference type="ARBA" id="ARBA00022448"/>
    </source>
</evidence>
<dbReference type="InterPro" id="IPR008972">
    <property type="entry name" value="Cupredoxin"/>
</dbReference>
<dbReference type="AlphaFoldDB" id="A0A9W5W7S7"/>
<keyword evidence="20" id="KW-1185">Reference proteome</keyword>
<gene>
    <name evidence="19" type="ORF">BG53_00985</name>
</gene>
<comment type="caution">
    <text evidence="19">The sequence shown here is derived from an EMBL/GenBank/DDBJ whole genome shotgun (WGS) entry which is preliminary data.</text>
</comment>
<sequence>MKETPAFKRVAAIFAVIGLGLITSGCANLIVLDPKGPIGEQQKDLIWFTIIIALLVFIPVMALTAFIVWRYRDKPGNKAPYIPDWEHNTKLEAIWWGVPILIIIVLAVVTVRYTYALEPSKPLGSKEETLTVQVASLDWKWLFLYPEQGIASVNYLQIPEDVPVKFELTSDAPMNSFWIPQLGGQVYTMSGMAMTLHLQADEPGVYMGSGANFSGAQFGQMKFDAKATSQAEFDEWVASVKQTSPSLTAQGYQKLAQPGVSEVLSFSSFPEKLFQKIVNKYVESEKKDGAEPSKNAEGPSPDVKQSGTSHANH</sequence>
<feature type="domain" description="Cytochrome oxidase subunit II copper A binding" evidence="17">
    <location>
        <begin position="127"/>
        <end position="239"/>
    </location>
</feature>
<organism evidence="19 20">
    <name type="scientific">Paenibacillus darwinianus</name>
    <dbReference type="NCBI Taxonomy" id="1380763"/>
    <lineage>
        <taxon>Bacteria</taxon>
        <taxon>Bacillati</taxon>
        <taxon>Bacillota</taxon>
        <taxon>Bacilli</taxon>
        <taxon>Bacillales</taxon>
        <taxon>Paenibacillaceae</taxon>
        <taxon>Paenibacillus</taxon>
    </lineage>
</organism>
<evidence type="ECO:0000256" key="4">
    <source>
        <dbReference type="ARBA" id="ARBA00022475"/>
    </source>
</evidence>
<dbReference type="Gene3D" id="2.60.40.420">
    <property type="entry name" value="Cupredoxins - blue copper proteins"/>
    <property type="match status" value="1"/>
</dbReference>
<evidence type="ECO:0000313" key="20">
    <source>
        <dbReference type="Proteomes" id="UP000053750"/>
    </source>
</evidence>
<evidence type="ECO:0000256" key="7">
    <source>
        <dbReference type="ARBA" id="ARBA00022729"/>
    </source>
</evidence>
<dbReference type="Gene3D" id="1.10.287.90">
    <property type="match status" value="1"/>
</dbReference>
<keyword evidence="13" id="KW-0449">Lipoprotein</keyword>
<dbReference type="PANTHER" id="PTHR22888:SF18">
    <property type="entry name" value="CYTOCHROME BO(3) UBIQUINOL OXIDASE SUBUNIT 2"/>
    <property type="match status" value="1"/>
</dbReference>
<dbReference type="Proteomes" id="UP000053750">
    <property type="component" value="Unassembled WGS sequence"/>
</dbReference>
<dbReference type="RefSeq" id="WP_051587635.1">
    <property type="nucleotide sequence ID" value="NZ_KK082134.1"/>
</dbReference>
<evidence type="ECO:0000256" key="1">
    <source>
        <dbReference type="ARBA" id="ARBA00004651"/>
    </source>
</evidence>
<evidence type="ECO:0000256" key="16">
    <source>
        <dbReference type="SAM" id="Phobius"/>
    </source>
</evidence>
<evidence type="ECO:0000256" key="14">
    <source>
        <dbReference type="PIRNR" id="PIRNR000292"/>
    </source>
</evidence>
<dbReference type="Pfam" id="PF06481">
    <property type="entry name" value="COX_ARM"/>
    <property type="match status" value="1"/>
</dbReference>
<dbReference type="GO" id="GO:0042773">
    <property type="term" value="P:ATP synthesis coupled electron transport"/>
    <property type="evidence" value="ECO:0007669"/>
    <property type="project" value="TreeGrafter"/>
</dbReference>
<evidence type="ECO:0000256" key="13">
    <source>
        <dbReference type="ARBA" id="ARBA00023288"/>
    </source>
</evidence>
<dbReference type="InterPro" id="IPR045187">
    <property type="entry name" value="CcO_II"/>
</dbReference>
<evidence type="ECO:0000256" key="8">
    <source>
        <dbReference type="ARBA" id="ARBA00022982"/>
    </source>
</evidence>
<evidence type="ECO:0000256" key="2">
    <source>
        <dbReference type="ARBA" id="ARBA00007866"/>
    </source>
</evidence>
<dbReference type="SUPFAM" id="SSF81464">
    <property type="entry name" value="Cytochrome c oxidase subunit II-like, transmembrane region"/>
    <property type="match status" value="1"/>
</dbReference>
<keyword evidence="4 14" id="KW-1003">Cell membrane</keyword>
<evidence type="ECO:0000256" key="15">
    <source>
        <dbReference type="SAM" id="MobiDB-lite"/>
    </source>
</evidence>
<evidence type="ECO:0000256" key="11">
    <source>
        <dbReference type="ARBA" id="ARBA00023136"/>
    </source>
</evidence>
<dbReference type="GO" id="GO:0016682">
    <property type="term" value="F:oxidoreductase activity, acting on diphenols and related substances as donors, oxygen as acceptor"/>
    <property type="evidence" value="ECO:0007669"/>
    <property type="project" value="InterPro"/>
</dbReference>